<dbReference type="InterPro" id="IPR041711">
    <property type="entry name" value="Met-tRNA-FMT_N"/>
</dbReference>
<dbReference type="InterPro" id="IPR036477">
    <property type="entry name" value="Formyl_transf_N_sf"/>
</dbReference>
<dbReference type="InterPro" id="IPR002376">
    <property type="entry name" value="Formyl_transf_N"/>
</dbReference>
<reference evidence="4" key="3">
    <citation type="submission" date="2025-08" db="UniProtKB">
        <authorList>
            <consortium name="RefSeq"/>
        </authorList>
    </citation>
    <scope>IDENTIFICATION</scope>
    <source>
        <strain evidence="4">CBS 342.82</strain>
    </source>
</reference>
<gene>
    <name evidence="4" type="ORF">K489DRAFT_372849</name>
</gene>
<dbReference type="Gene3D" id="3.40.50.12230">
    <property type="match status" value="1"/>
</dbReference>
<evidence type="ECO:0000259" key="2">
    <source>
        <dbReference type="Pfam" id="PF00551"/>
    </source>
</evidence>
<dbReference type="GeneID" id="54361170"/>
<dbReference type="PANTHER" id="PTHR11138">
    <property type="entry name" value="METHIONYL-TRNA FORMYLTRANSFERASE"/>
    <property type="match status" value="1"/>
</dbReference>
<evidence type="ECO:0000313" key="3">
    <source>
        <dbReference type="Proteomes" id="UP000504637"/>
    </source>
</evidence>
<reference evidence="4" key="1">
    <citation type="submission" date="2020-01" db="EMBL/GenBank/DDBJ databases">
        <authorList>
            <consortium name="DOE Joint Genome Institute"/>
            <person name="Haridas S."/>
            <person name="Albert R."/>
            <person name="Binder M."/>
            <person name="Bloem J."/>
            <person name="Labutti K."/>
            <person name="Salamov A."/>
            <person name="Andreopoulos B."/>
            <person name="Baker S.E."/>
            <person name="Barry K."/>
            <person name="Bills G."/>
            <person name="Bluhm B.H."/>
            <person name="Cannon C."/>
            <person name="Castanera R."/>
            <person name="Culley D.E."/>
            <person name="Daum C."/>
            <person name="Ezra D."/>
            <person name="Gonzalez J.B."/>
            <person name="Henrissat B."/>
            <person name="Kuo A."/>
            <person name="Liang C."/>
            <person name="Lipzen A."/>
            <person name="Lutzoni F."/>
            <person name="Magnuson J."/>
            <person name="Mondo S."/>
            <person name="Nolan M."/>
            <person name="Ohm R."/>
            <person name="Pangilinan J."/>
            <person name="Park H.-J."/>
            <person name="Ramirez L."/>
            <person name="Alfaro M."/>
            <person name="Sun H."/>
            <person name="Tritt A."/>
            <person name="Yoshinaga Y."/>
            <person name="Zwiers L.-H."/>
            <person name="Turgeon B.G."/>
            <person name="Goodwin S.B."/>
            <person name="Spatafora J.W."/>
            <person name="Crous P.W."/>
            <person name="Grigoriev I.V."/>
        </authorList>
    </citation>
    <scope>NUCLEOTIDE SEQUENCE</scope>
    <source>
        <strain evidence="4">CBS 342.82</strain>
    </source>
</reference>
<accession>A0A6J3LX74</accession>
<name>A0A6J3LX74_9PEZI</name>
<feature type="domain" description="Formyl transferase N-terminal" evidence="2">
    <location>
        <begin position="71"/>
        <end position="217"/>
    </location>
</feature>
<dbReference type="CDD" id="cd08646">
    <property type="entry name" value="FMT_core_Met-tRNA-FMT_N"/>
    <property type="match status" value="1"/>
</dbReference>
<dbReference type="PANTHER" id="PTHR11138:SF5">
    <property type="entry name" value="METHIONYL-TRNA FORMYLTRANSFERASE, MITOCHONDRIAL"/>
    <property type="match status" value="1"/>
</dbReference>
<keyword evidence="3" id="KW-1185">Reference proteome</keyword>
<sequence length="379" mass="41703">MNFCSSARRPWVAFPAACRLFLCRQNYRSFNHASKDRGYNGLRILFCGADKFSIDSLRAVQDLRVSKPDKIASIDVVCRPDKRVGRGLKQIQEVPIKGVARELDLPIHHLDTFTGWKPPSPFDLVIAVSFGLLVPARILNGTTYGGLNVHPSMLPDLRGAAPIQHAILDGRRYTGVTVQTMHPEEFDHGMILDQTPSPGIEIGEECTTEDLATQLGPLGAAMLRETIDQGLFISPEAFTRKSEVESPSLKHAPKITPEDGRIDWDTWPSDRILRAGRALGRLWDTSTVLCCNAAAEECRVTFEGKWKLVDAGKVGDMSSMRPGSPGPIFSQQTRQVEIAFRTIDGRFVSPGSVTVAGHGKGKGVAFLLRLLTYEVSKLP</sequence>
<dbReference type="EC" id="2.1.2.9" evidence="1"/>
<evidence type="ECO:0000313" key="4">
    <source>
        <dbReference type="RefSeq" id="XP_033457386.1"/>
    </source>
</evidence>
<organism evidence="4">
    <name type="scientific">Dissoconium aciculare CBS 342.82</name>
    <dbReference type="NCBI Taxonomy" id="1314786"/>
    <lineage>
        <taxon>Eukaryota</taxon>
        <taxon>Fungi</taxon>
        <taxon>Dikarya</taxon>
        <taxon>Ascomycota</taxon>
        <taxon>Pezizomycotina</taxon>
        <taxon>Dothideomycetes</taxon>
        <taxon>Dothideomycetidae</taxon>
        <taxon>Mycosphaerellales</taxon>
        <taxon>Dissoconiaceae</taxon>
        <taxon>Dissoconium</taxon>
    </lineage>
</organism>
<evidence type="ECO:0000256" key="1">
    <source>
        <dbReference type="ARBA" id="ARBA00012261"/>
    </source>
</evidence>
<reference evidence="4" key="2">
    <citation type="submission" date="2020-04" db="EMBL/GenBank/DDBJ databases">
        <authorList>
            <consortium name="NCBI Genome Project"/>
        </authorList>
    </citation>
    <scope>NUCLEOTIDE SEQUENCE</scope>
    <source>
        <strain evidence="4">CBS 342.82</strain>
    </source>
</reference>
<dbReference type="GO" id="GO:0004479">
    <property type="term" value="F:methionyl-tRNA formyltransferase activity"/>
    <property type="evidence" value="ECO:0007669"/>
    <property type="project" value="UniProtKB-EC"/>
</dbReference>
<proteinExistence type="predicted"/>
<dbReference type="RefSeq" id="XP_033457386.1">
    <property type="nucleotide sequence ID" value="XM_033603370.1"/>
</dbReference>
<dbReference type="Pfam" id="PF00551">
    <property type="entry name" value="Formyl_trans_N"/>
    <property type="match status" value="1"/>
</dbReference>
<dbReference type="Proteomes" id="UP000504637">
    <property type="component" value="Unplaced"/>
</dbReference>
<dbReference type="OrthoDB" id="10268103at2759"/>
<dbReference type="GO" id="GO:0005739">
    <property type="term" value="C:mitochondrion"/>
    <property type="evidence" value="ECO:0007669"/>
    <property type="project" value="TreeGrafter"/>
</dbReference>
<dbReference type="AlphaFoldDB" id="A0A6J3LX74"/>
<protein>
    <recommendedName>
        <fullName evidence="1">methionyl-tRNA formyltransferase</fullName>
        <ecNumber evidence="1">2.1.2.9</ecNumber>
    </recommendedName>
</protein>
<dbReference type="SUPFAM" id="SSF53328">
    <property type="entry name" value="Formyltransferase"/>
    <property type="match status" value="1"/>
</dbReference>